<dbReference type="InterPro" id="IPR036388">
    <property type="entry name" value="WH-like_DNA-bd_sf"/>
</dbReference>
<dbReference type="InterPro" id="IPR001789">
    <property type="entry name" value="Sig_transdc_resp-reg_receiver"/>
</dbReference>
<proteinExistence type="predicted"/>
<evidence type="ECO:0000256" key="3">
    <source>
        <dbReference type="ARBA" id="ARBA00022553"/>
    </source>
</evidence>
<feature type="modified residue" description="4-aspartylphosphate" evidence="10">
    <location>
        <position position="58"/>
    </location>
</feature>
<evidence type="ECO:0000256" key="8">
    <source>
        <dbReference type="ARBA" id="ARBA00023163"/>
    </source>
</evidence>
<dbReference type="Pfam" id="PF00072">
    <property type="entry name" value="Response_reg"/>
    <property type="match status" value="1"/>
</dbReference>
<accession>A0ABY4RV14</accession>
<keyword evidence="3 10" id="KW-0597">Phosphoprotein</keyword>
<dbReference type="Gene3D" id="3.40.50.2300">
    <property type="match status" value="1"/>
</dbReference>
<dbReference type="InterPro" id="IPR051271">
    <property type="entry name" value="2C-system_Tx_regulators"/>
</dbReference>
<sequence length="247" mass="27738">MQSKPIQVLLIEDDPMVQEVNRQFVEQVDGFRIAGIAGTGVEGMAKIRELAPDLAILDIYMPQQDGIETLTQIRREQLPVDIMIISAANDQRTIGRMLQYGAVDYIMKPFKFERVKQALERYRQMKQGLTSSDTLSQQELDRMLSRHAGRAPEAVPVSAADAAVFAHRGEQATEQLPKGLQAGTMRQILQYMTRQPEPLSAEEVAEGVGIARVTARRYLDYLEKSGKVRIDLQYGVGRPVNKYMLSS</sequence>
<dbReference type="InterPro" id="IPR005471">
    <property type="entry name" value="Tscrpt_reg_IclR_N"/>
</dbReference>
<evidence type="ECO:0000256" key="6">
    <source>
        <dbReference type="ARBA" id="ARBA00023125"/>
    </source>
</evidence>
<dbReference type="SUPFAM" id="SSF46785">
    <property type="entry name" value="Winged helix' DNA-binding domain"/>
    <property type="match status" value="1"/>
</dbReference>
<evidence type="ECO:0000256" key="7">
    <source>
        <dbReference type="ARBA" id="ARBA00023159"/>
    </source>
</evidence>
<dbReference type="SMART" id="SM00448">
    <property type="entry name" value="REC"/>
    <property type="match status" value="1"/>
</dbReference>
<dbReference type="RefSeq" id="WP_249861490.1">
    <property type="nucleotide sequence ID" value="NZ_CP027059.1"/>
</dbReference>
<reference evidence="12" key="1">
    <citation type="submission" date="2018-02" db="EMBL/GenBank/DDBJ databases">
        <authorList>
            <person name="Kim S.-K."/>
            <person name="Jung H.-I."/>
            <person name="Lee S.-W."/>
        </authorList>
    </citation>
    <scope>NUCLEOTIDE SEQUENCE</scope>
    <source>
        <strain evidence="12">SK3146</strain>
    </source>
</reference>
<evidence type="ECO:0000256" key="10">
    <source>
        <dbReference type="PROSITE-ProRule" id="PRU00169"/>
    </source>
</evidence>
<dbReference type="Proteomes" id="UP001057134">
    <property type="component" value="Chromosome"/>
</dbReference>
<dbReference type="InterPro" id="IPR011006">
    <property type="entry name" value="CheY-like_superfamily"/>
</dbReference>
<keyword evidence="7 9" id="KW-0010">Activator</keyword>
<evidence type="ECO:0000313" key="13">
    <source>
        <dbReference type="Proteomes" id="UP001057134"/>
    </source>
</evidence>
<dbReference type="EMBL" id="CP027059">
    <property type="protein sequence ID" value="UQZ85907.1"/>
    <property type="molecule type" value="Genomic_DNA"/>
</dbReference>
<keyword evidence="5 9" id="KW-0805">Transcription regulation</keyword>
<dbReference type="Pfam" id="PF09339">
    <property type="entry name" value="HTH_IclR"/>
    <property type="match status" value="1"/>
</dbReference>
<evidence type="ECO:0000256" key="5">
    <source>
        <dbReference type="ARBA" id="ARBA00023015"/>
    </source>
</evidence>
<keyword evidence="2 9" id="KW-0963">Cytoplasm</keyword>
<keyword evidence="4 9" id="KW-0902">Two-component regulatory system</keyword>
<dbReference type="SUPFAM" id="SSF52172">
    <property type="entry name" value="CheY-like"/>
    <property type="match status" value="1"/>
</dbReference>
<comment type="subcellular location">
    <subcellularLocation>
        <location evidence="1 9">Cytoplasm</location>
    </subcellularLocation>
</comment>
<organism evidence="12 13">
    <name type="scientific">Paenibacillus konkukensis</name>
    <dbReference type="NCBI Taxonomy" id="2020716"/>
    <lineage>
        <taxon>Bacteria</taxon>
        <taxon>Bacillati</taxon>
        <taxon>Bacillota</taxon>
        <taxon>Bacilli</taxon>
        <taxon>Bacillales</taxon>
        <taxon>Paenibacillaceae</taxon>
        <taxon>Paenibacillus</taxon>
    </lineage>
</organism>
<dbReference type="PANTHER" id="PTHR45526:SF1">
    <property type="entry name" value="TRANSCRIPTIONAL REGULATORY PROTEIN DCUR-RELATED"/>
    <property type="match status" value="1"/>
</dbReference>
<evidence type="ECO:0000256" key="9">
    <source>
        <dbReference type="PIRNR" id="PIRNR006171"/>
    </source>
</evidence>
<name>A0ABY4RV14_9BACL</name>
<dbReference type="Gene3D" id="1.10.10.10">
    <property type="entry name" value="Winged helix-like DNA-binding domain superfamily/Winged helix DNA-binding domain"/>
    <property type="match status" value="1"/>
</dbReference>
<reference evidence="12" key="2">
    <citation type="journal article" date="2021" name="J Anim Sci Technol">
        <title>Complete genome sequence of Paenibacillus konkukensis sp. nov. SK3146 as a potential probiotic strain.</title>
        <authorList>
            <person name="Jung H.I."/>
            <person name="Park S."/>
            <person name="Niu K.M."/>
            <person name="Lee S.W."/>
            <person name="Kothari D."/>
            <person name="Yi K.J."/>
            <person name="Kim S.K."/>
        </authorList>
    </citation>
    <scope>NUCLEOTIDE SEQUENCE</scope>
    <source>
        <strain evidence="12">SK3146</strain>
    </source>
</reference>
<evidence type="ECO:0000313" key="12">
    <source>
        <dbReference type="EMBL" id="UQZ85907.1"/>
    </source>
</evidence>
<dbReference type="InterPro" id="IPR036390">
    <property type="entry name" value="WH_DNA-bd_sf"/>
</dbReference>
<keyword evidence="8 9" id="KW-0804">Transcription</keyword>
<dbReference type="PROSITE" id="PS50110">
    <property type="entry name" value="RESPONSE_REGULATORY"/>
    <property type="match status" value="1"/>
</dbReference>
<evidence type="ECO:0000259" key="11">
    <source>
        <dbReference type="PROSITE" id="PS50110"/>
    </source>
</evidence>
<feature type="domain" description="Response regulatory" evidence="11">
    <location>
        <begin position="7"/>
        <end position="123"/>
    </location>
</feature>
<dbReference type="InterPro" id="IPR024187">
    <property type="entry name" value="Sig_transdc_resp-reg_cit/mal"/>
</dbReference>
<evidence type="ECO:0000256" key="4">
    <source>
        <dbReference type="ARBA" id="ARBA00023012"/>
    </source>
</evidence>
<evidence type="ECO:0000256" key="2">
    <source>
        <dbReference type="ARBA" id="ARBA00022490"/>
    </source>
</evidence>
<evidence type="ECO:0000256" key="1">
    <source>
        <dbReference type="ARBA" id="ARBA00004496"/>
    </source>
</evidence>
<dbReference type="PANTHER" id="PTHR45526">
    <property type="entry name" value="TRANSCRIPTIONAL REGULATORY PROTEIN DPIA"/>
    <property type="match status" value="1"/>
</dbReference>
<keyword evidence="6 9" id="KW-0238">DNA-binding</keyword>
<gene>
    <name evidence="12" type="primary">dcuR</name>
    <name evidence="12" type="ORF">SK3146_05197</name>
</gene>
<dbReference type="CDD" id="cd19925">
    <property type="entry name" value="REC_citrate_TCS"/>
    <property type="match status" value="1"/>
</dbReference>
<keyword evidence="13" id="KW-1185">Reference proteome</keyword>
<protein>
    <recommendedName>
        <fullName evidence="9">Transcriptional regulatory protein</fullName>
    </recommendedName>
</protein>
<dbReference type="PIRSF" id="PIRSF006171">
    <property type="entry name" value="RR_citrat_malat"/>
    <property type="match status" value="1"/>
</dbReference>